<accession>A0ABN9J8U0</accession>
<dbReference type="Proteomes" id="UP001189813">
    <property type="component" value="Unassembled WGS sequence"/>
</dbReference>
<name>A0ABN9J8U0_9RALS</name>
<keyword evidence="2" id="KW-1185">Reference proteome</keyword>
<sequence length="239" mass="26776">MRERSRTRMLSALGQCRVSTPAHRWCGSGKDYSDEPGSPCLICRARRPACYIPPPNPQAPRPEWSSSTFRHSSAMLGASRLTPRHACATVRASNIRVRQSRSTVRTSCSTLRGSNVQCLSAVFQLQTLERHGSRLAVDGLALGHDSRRSKISSGNSGAPRLGCRARVFHCETRPFEARTPRAKLHARLRIGGQPLKRHHRLQRLLQLIERVWLAKRRPLERKAVMVGDRVSGSEDHPQV</sequence>
<gene>
    <name evidence="1" type="ORF">LMG19083_03614</name>
</gene>
<evidence type="ECO:0000313" key="1">
    <source>
        <dbReference type="EMBL" id="CAJ0801646.1"/>
    </source>
</evidence>
<organism evidence="1 2">
    <name type="scientific">Ralstonia psammae</name>
    <dbReference type="NCBI Taxonomy" id="3058598"/>
    <lineage>
        <taxon>Bacteria</taxon>
        <taxon>Pseudomonadati</taxon>
        <taxon>Pseudomonadota</taxon>
        <taxon>Betaproteobacteria</taxon>
        <taxon>Burkholderiales</taxon>
        <taxon>Burkholderiaceae</taxon>
        <taxon>Ralstonia</taxon>
    </lineage>
</organism>
<reference evidence="1 2" key="1">
    <citation type="submission" date="2023-07" db="EMBL/GenBank/DDBJ databases">
        <authorList>
            <person name="Peeters C."/>
        </authorList>
    </citation>
    <scope>NUCLEOTIDE SEQUENCE [LARGE SCALE GENOMIC DNA]</scope>
    <source>
        <strain evidence="1 2">LMG 19083</strain>
    </source>
</reference>
<proteinExistence type="predicted"/>
<protein>
    <submittedName>
        <fullName evidence="1">Uncharacterized protein</fullName>
    </submittedName>
</protein>
<comment type="caution">
    <text evidence="1">The sequence shown here is derived from an EMBL/GenBank/DDBJ whole genome shotgun (WGS) entry which is preliminary data.</text>
</comment>
<evidence type="ECO:0000313" key="2">
    <source>
        <dbReference type="Proteomes" id="UP001189813"/>
    </source>
</evidence>
<dbReference type="EMBL" id="CATZBU010000010">
    <property type="protein sequence ID" value="CAJ0801646.1"/>
    <property type="molecule type" value="Genomic_DNA"/>
</dbReference>